<reference evidence="5 6" key="1">
    <citation type="submission" date="2025-05" db="UniProtKB">
        <authorList>
            <consortium name="RefSeq"/>
        </authorList>
    </citation>
    <scope>IDENTIFICATION</scope>
</reference>
<dbReference type="Proteomes" id="UP000694888">
    <property type="component" value="Unplaced"/>
</dbReference>
<feature type="repeat" description="ANK" evidence="1">
    <location>
        <begin position="153"/>
        <end position="185"/>
    </location>
</feature>
<evidence type="ECO:0000259" key="3">
    <source>
        <dbReference type="PROSITE" id="PS50174"/>
    </source>
</evidence>
<evidence type="ECO:0000313" key="6">
    <source>
        <dbReference type="RefSeq" id="XP_005097296.1"/>
    </source>
</evidence>
<dbReference type="PROSITE" id="PS50088">
    <property type="entry name" value="ANK_REPEAT"/>
    <property type="match status" value="1"/>
</dbReference>
<feature type="compositionally biased region" description="Low complexity" evidence="2">
    <location>
        <begin position="102"/>
        <end position="112"/>
    </location>
</feature>
<evidence type="ECO:0000313" key="4">
    <source>
        <dbReference type="Proteomes" id="UP000694888"/>
    </source>
</evidence>
<dbReference type="PROSITE" id="PS50174">
    <property type="entry name" value="G_PATCH"/>
    <property type="match status" value="1"/>
</dbReference>
<sequence>MSWKRKNMEVSYRNLISFVPQRSGEEDKKSKSCRQQQCLEAVQGEEVKNFYESLVKEDSGSIDRLSVSSVVKKHQNKVKDKSIGRRSRRARSSHLQQQDAVSMGGSQGAPAPGSSDIVLRELFKLLHCAETGDTAELSRLVDTGLDINATDMYGWSPLMCAARAGQLECVRLCLRLGAHTVSQHSAGGTAEDLARSAGHEEVASVISSFPHGEDTHLSPVKSRGQNKAAVSEPYFCEVCQMSISPAESVTHGTSTIHLFNAGHKPAGPAYLIPQSNRGFQILLRSGWEHDKGLGPHGQGNKYPVRTLLKHDRKGLGVDQEVKKKQKVTHFEANDKTAVSREHVPAKREVSVRKAAQKVIKAKERRSRRWERDIRYELS</sequence>
<dbReference type="Gene3D" id="1.25.40.20">
    <property type="entry name" value="Ankyrin repeat-containing domain"/>
    <property type="match status" value="1"/>
</dbReference>
<dbReference type="InterPro" id="IPR002110">
    <property type="entry name" value="Ankyrin_rpt"/>
</dbReference>
<evidence type="ECO:0000256" key="2">
    <source>
        <dbReference type="SAM" id="MobiDB-lite"/>
    </source>
</evidence>
<dbReference type="SMART" id="SM00248">
    <property type="entry name" value="ANK"/>
    <property type="match status" value="1"/>
</dbReference>
<gene>
    <name evidence="5 6 7" type="primary">LOC101860092</name>
</gene>
<dbReference type="SMART" id="SM00443">
    <property type="entry name" value="G_patch"/>
    <property type="match status" value="1"/>
</dbReference>
<evidence type="ECO:0000313" key="5">
    <source>
        <dbReference type="RefSeq" id="XP_005097295.1"/>
    </source>
</evidence>
<dbReference type="PANTHER" id="PTHR20923">
    <property type="entry name" value="BAT4 PROTEIN-RELATED"/>
    <property type="match status" value="1"/>
</dbReference>
<dbReference type="GeneID" id="101860092"/>
<dbReference type="RefSeq" id="XP_005097296.1">
    <property type="nucleotide sequence ID" value="XM_005097239.3"/>
</dbReference>
<feature type="region of interest" description="Disordered" evidence="2">
    <location>
        <begin position="73"/>
        <end position="112"/>
    </location>
</feature>
<dbReference type="SUPFAM" id="SSF48403">
    <property type="entry name" value="Ankyrin repeat"/>
    <property type="match status" value="1"/>
</dbReference>
<keyword evidence="4" id="KW-1185">Reference proteome</keyword>
<evidence type="ECO:0000256" key="1">
    <source>
        <dbReference type="PROSITE-ProRule" id="PRU00023"/>
    </source>
</evidence>
<evidence type="ECO:0000313" key="7">
    <source>
        <dbReference type="RefSeq" id="XP_005097297.1"/>
    </source>
</evidence>
<organism evidence="4 5">
    <name type="scientific">Aplysia californica</name>
    <name type="common">California sea hare</name>
    <dbReference type="NCBI Taxonomy" id="6500"/>
    <lineage>
        <taxon>Eukaryota</taxon>
        <taxon>Metazoa</taxon>
        <taxon>Spiralia</taxon>
        <taxon>Lophotrochozoa</taxon>
        <taxon>Mollusca</taxon>
        <taxon>Gastropoda</taxon>
        <taxon>Heterobranchia</taxon>
        <taxon>Euthyneura</taxon>
        <taxon>Tectipleura</taxon>
        <taxon>Aplysiida</taxon>
        <taxon>Aplysioidea</taxon>
        <taxon>Aplysiidae</taxon>
        <taxon>Aplysia</taxon>
    </lineage>
</organism>
<protein>
    <submittedName>
        <fullName evidence="5 6">G patch domain and ankyrin repeat-containing protein 1</fullName>
    </submittedName>
</protein>
<dbReference type="Pfam" id="PF01585">
    <property type="entry name" value="G-patch"/>
    <property type="match status" value="1"/>
</dbReference>
<dbReference type="InterPro" id="IPR036770">
    <property type="entry name" value="Ankyrin_rpt-contain_sf"/>
</dbReference>
<dbReference type="RefSeq" id="XP_005097295.1">
    <property type="nucleotide sequence ID" value="XM_005097238.3"/>
</dbReference>
<dbReference type="Pfam" id="PF13637">
    <property type="entry name" value="Ank_4"/>
    <property type="match status" value="1"/>
</dbReference>
<dbReference type="PANTHER" id="PTHR20923:SF1">
    <property type="entry name" value="G PATCH DOMAIN AND ANKYRIN REPEAT-CONTAINING PROTEIN 1"/>
    <property type="match status" value="1"/>
</dbReference>
<keyword evidence="1" id="KW-0040">ANK repeat</keyword>
<dbReference type="InterPro" id="IPR039146">
    <property type="entry name" value="GPANK1"/>
</dbReference>
<feature type="domain" description="G-patch" evidence="3">
    <location>
        <begin position="274"/>
        <end position="320"/>
    </location>
</feature>
<proteinExistence type="predicted"/>
<name>A0ABM0JMQ0_APLCA</name>
<dbReference type="RefSeq" id="XP_005097297.1">
    <property type="nucleotide sequence ID" value="XM_005097240.3"/>
</dbReference>
<dbReference type="InterPro" id="IPR000467">
    <property type="entry name" value="G_patch_dom"/>
</dbReference>
<accession>A0ABM0JMQ0</accession>